<evidence type="ECO:0000313" key="12">
    <source>
        <dbReference type="Proteomes" id="UP000606499"/>
    </source>
</evidence>
<dbReference type="Gene3D" id="3.90.1150.10">
    <property type="entry name" value="Aspartate Aminotransferase, domain 1"/>
    <property type="match status" value="1"/>
</dbReference>
<evidence type="ECO:0000259" key="10">
    <source>
        <dbReference type="Pfam" id="PF00266"/>
    </source>
</evidence>
<feature type="domain" description="Aminotransferase class V" evidence="10">
    <location>
        <begin position="59"/>
        <end position="304"/>
    </location>
</feature>
<dbReference type="InterPro" id="IPR000192">
    <property type="entry name" value="Aminotrans_V_dom"/>
</dbReference>
<evidence type="ECO:0000256" key="7">
    <source>
        <dbReference type="HAMAP-Rule" id="MF_01376"/>
    </source>
</evidence>
<dbReference type="GO" id="GO:0019700">
    <property type="term" value="P:organic phosphonate catabolic process"/>
    <property type="evidence" value="ECO:0007669"/>
    <property type="project" value="UniProtKB-UniRule"/>
</dbReference>
<dbReference type="GO" id="GO:0047304">
    <property type="term" value="F:2-aminoethylphosphonate-pyruvate transaminase activity"/>
    <property type="evidence" value="ECO:0007669"/>
    <property type="project" value="UniProtKB-UniRule"/>
</dbReference>
<evidence type="ECO:0000256" key="9">
    <source>
        <dbReference type="PIRSR" id="PIRSR000524-50"/>
    </source>
</evidence>
<comment type="cofactor">
    <cofactor evidence="1 7 9">
        <name>pyridoxal 5'-phosphate</name>
        <dbReference type="ChEBI" id="CHEBI:597326"/>
    </cofactor>
</comment>
<comment type="subunit">
    <text evidence="7">Homodimer.</text>
</comment>
<dbReference type="PANTHER" id="PTHR42778:SF1">
    <property type="entry name" value="2-AMINOETHYLPHOSPHONATE--PYRUVATE TRANSAMINASE"/>
    <property type="match status" value="1"/>
</dbReference>
<keyword evidence="4 7" id="KW-0663">Pyridoxal phosphate</keyword>
<name>A0A923RXN8_9FIRM</name>
<dbReference type="PANTHER" id="PTHR42778">
    <property type="entry name" value="2-AMINOETHYLPHOSPHONATE--PYRUVATE TRANSAMINASE"/>
    <property type="match status" value="1"/>
</dbReference>
<dbReference type="HAMAP" id="MF_01376">
    <property type="entry name" value="PhnW_aminotrans_5"/>
    <property type="match status" value="1"/>
</dbReference>
<comment type="catalytic activity">
    <reaction evidence="6 7">
        <text>(2-aminoethyl)phosphonate + pyruvate = phosphonoacetaldehyde + L-alanine</text>
        <dbReference type="Rhea" id="RHEA:17021"/>
        <dbReference type="ChEBI" id="CHEBI:15361"/>
        <dbReference type="ChEBI" id="CHEBI:57418"/>
        <dbReference type="ChEBI" id="CHEBI:57972"/>
        <dbReference type="ChEBI" id="CHEBI:58383"/>
        <dbReference type="EC" id="2.6.1.37"/>
    </reaction>
</comment>
<dbReference type="AlphaFoldDB" id="A0A923RXN8"/>
<protein>
    <recommendedName>
        <fullName evidence="7">2-aminoethylphosphonate--pyruvate transaminase</fullName>
        <ecNumber evidence="7">2.6.1.37</ecNumber>
    </recommendedName>
    <alternativeName>
        <fullName evidence="7">2-aminoethylphosphonate aminotransferase</fullName>
    </alternativeName>
    <alternativeName>
        <fullName evidence="7">AEP transaminase</fullName>
        <shortName evidence="7">AEPT</shortName>
    </alternativeName>
</protein>
<dbReference type="InterPro" id="IPR015421">
    <property type="entry name" value="PyrdxlP-dep_Trfase_major"/>
</dbReference>
<dbReference type="Proteomes" id="UP000606499">
    <property type="component" value="Unassembled WGS sequence"/>
</dbReference>
<keyword evidence="3 7" id="KW-0808">Transferase</keyword>
<comment type="caution">
    <text evidence="11">The sequence shown here is derived from an EMBL/GenBank/DDBJ whole genome shotgun (WGS) entry which is preliminary data.</text>
</comment>
<dbReference type="EMBL" id="JACOPL010000003">
    <property type="protein sequence ID" value="MBC5724560.1"/>
    <property type="molecule type" value="Genomic_DNA"/>
</dbReference>
<feature type="binding site" evidence="8">
    <location>
        <position position="338"/>
    </location>
    <ligand>
        <name>substrate</name>
    </ligand>
</feature>
<dbReference type="Pfam" id="PF00266">
    <property type="entry name" value="Aminotran_5"/>
    <property type="match status" value="1"/>
</dbReference>
<keyword evidence="5 7" id="KW-0670">Pyruvate</keyword>
<dbReference type="SUPFAM" id="SSF53383">
    <property type="entry name" value="PLP-dependent transferases"/>
    <property type="match status" value="1"/>
</dbReference>
<accession>A0A923RXN8</accession>
<dbReference type="InterPro" id="IPR015424">
    <property type="entry name" value="PyrdxlP-dep_Trfase"/>
</dbReference>
<sequence>MTQAYKLLTPGPLTTTDSVKREMLVDRCTWDDDYKAVTQKIRRRLLELAQVSEQEYTAVLMQGSGTFGVESVLSSVVGAQDKLLICSNGAYGERQVQICEWNRIPYAHYAEAYDKVPDARKIADILARDPSITHVAMVHSETTTGILNDIQAVGAVVKAAGRTFIVDAMSSFGGVEIPVADWGVDFLISSANKCIQGVPGFSFILCRRAALLASEGKARSLSLNLLDQWRGMERDGKWRYTSPTHVVLAFSKALEELAEEGGIPARHRRYAANNRLLIERMRQLGFATYIGPEHQSPIITTFCYPAGVSFRFPEFYQYIKARGYAIYPGKLTERDTFRIGTIGEVYEEDIEKLAAIIYDFLRERKGETA</sequence>
<keyword evidence="2 7" id="KW-0032">Aminotransferase</keyword>
<dbReference type="InterPro" id="IPR024169">
    <property type="entry name" value="SP_NH2Trfase/AEP_transaminase"/>
</dbReference>
<proteinExistence type="inferred from homology"/>
<evidence type="ECO:0000256" key="2">
    <source>
        <dbReference type="ARBA" id="ARBA00022576"/>
    </source>
</evidence>
<dbReference type="Gene3D" id="3.40.640.10">
    <property type="entry name" value="Type I PLP-dependent aspartate aminotransferase-like (Major domain)"/>
    <property type="match status" value="1"/>
</dbReference>
<reference evidence="11" key="1">
    <citation type="submission" date="2020-08" db="EMBL/GenBank/DDBJ databases">
        <title>Genome public.</title>
        <authorList>
            <person name="Liu C."/>
            <person name="Sun Q."/>
        </authorList>
    </citation>
    <scope>NUCLEOTIDE SEQUENCE</scope>
    <source>
        <strain evidence="11">NSJ-28</strain>
    </source>
</reference>
<evidence type="ECO:0000256" key="6">
    <source>
        <dbReference type="ARBA" id="ARBA00049460"/>
    </source>
</evidence>
<comment type="similarity">
    <text evidence="7">Belongs to the class-V pyridoxal-phosphate-dependent aminotransferase family. PhnW subfamily.</text>
</comment>
<evidence type="ECO:0000313" key="11">
    <source>
        <dbReference type="EMBL" id="MBC5724560.1"/>
    </source>
</evidence>
<dbReference type="NCBIfam" id="NF010006">
    <property type="entry name" value="PRK13479.1"/>
    <property type="match status" value="1"/>
</dbReference>
<dbReference type="EC" id="2.6.1.37" evidence="7"/>
<dbReference type="InterPro" id="IPR015422">
    <property type="entry name" value="PyrdxlP-dep_Trfase_small"/>
</dbReference>
<evidence type="ECO:0000256" key="3">
    <source>
        <dbReference type="ARBA" id="ARBA00022679"/>
    </source>
</evidence>
<evidence type="ECO:0000256" key="5">
    <source>
        <dbReference type="ARBA" id="ARBA00023317"/>
    </source>
</evidence>
<evidence type="ECO:0000256" key="1">
    <source>
        <dbReference type="ARBA" id="ARBA00001933"/>
    </source>
</evidence>
<organism evidence="11 12">
    <name type="scientific">Agathobaculum faecis</name>
    <dbReference type="NCBI Taxonomy" id="2763013"/>
    <lineage>
        <taxon>Bacteria</taxon>
        <taxon>Bacillati</taxon>
        <taxon>Bacillota</taxon>
        <taxon>Clostridia</taxon>
        <taxon>Eubacteriales</taxon>
        <taxon>Butyricicoccaceae</taxon>
        <taxon>Agathobaculum</taxon>
    </lineage>
</organism>
<gene>
    <name evidence="7 11" type="primary">phnW</name>
    <name evidence="11" type="ORF">H8S45_03635</name>
</gene>
<dbReference type="RefSeq" id="WP_054326891.1">
    <property type="nucleotide sequence ID" value="NZ_JACOPL010000003.1"/>
</dbReference>
<comment type="function">
    <text evidence="7">Involved in phosphonate degradation.</text>
</comment>
<dbReference type="InterPro" id="IPR012703">
    <property type="entry name" value="NH2EtPonate_pyrv_transaminase"/>
</dbReference>
<keyword evidence="12" id="KW-1185">Reference proteome</keyword>
<feature type="modified residue" description="N6-(pyridoxal phosphate)lysine" evidence="7 9">
    <location>
        <position position="193"/>
    </location>
</feature>
<evidence type="ECO:0000256" key="4">
    <source>
        <dbReference type="ARBA" id="ARBA00022898"/>
    </source>
</evidence>
<dbReference type="NCBIfam" id="TIGR03301">
    <property type="entry name" value="PhnW-AepZ"/>
    <property type="match status" value="1"/>
</dbReference>
<dbReference type="PIRSF" id="PIRSF000524">
    <property type="entry name" value="SPT"/>
    <property type="match status" value="1"/>
</dbReference>
<evidence type="ECO:0000256" key="8">
    <source>
        <dbReference type="PIRSR" id="PIRSR000524-1"/>
    </source>
</evidence>
<dbReference type="NCBIfam" id="TIGR02326">
    <property type="entry name" value="transamin_PhnW"/>
    <property type="match status" value="1"/>
</dbReference>